<protein>
    <submittedName>
        <fullName evidence="2">Uncharacterized protein</fullName>
    </submittedName>
</protein>
<evidence type="ECO:0000313" key="3">
    <source>
        <dbReference type="Proteomes" id="UP001139369"/>
    </source>
</evidence>
<evidence type="ECO:0000256" key="1">
    <source>
        <dbReference type="SAM" id="Phobius"/>
    </source>
</evidence>
<keyword evidence="1" id="KW-0472">Membrane</keyword>
<dbReference type="AlphaFoldDB" id="A0A9X1VQH9"/>
<dbReference type="EMBL" id="JAKQYM010000019">
    <property type="protein sequence ID" value="MCI2230405.1"/>
    <property type="molecule type" value="Genomic_DNA"/>
</dbReference>
<gene>
    <name evidence="2" type="ORF">MC378_14595</name>
</gene>
<keyword evidence="1" id="KW-0812">Transmembrane</keyword>
<name>A0A9X1VQH9_9FLAO</name>
<proteinExistence type="predicted"/>
<accession>A0A9X1VQH9</accession>
<sequence length="158" mass="17896">MKSLVDFIYGTNRLRVKYELSNPNEKVFASDASKGIITNSNKDIVRGTNWVTSQRAVVMLTNSKIICGKWNIPINEIQSSQLIKINSLFGGGVVLKIQTGNNENYQFGMQINPEWIEQKVLPLTFENGKVKYSIFSIIIRILAIGYLINWAYNKFSGN</sequence>
<dbReference type="Proteomes" id="UP001139369">
    <property type="component" value="Unassembled WGS sequence"/>
</dbReference>
<comment type="caution">
    <text evidence="2">The sequence shown here is derived from an EMBL/GenBank/DDBJ whole genome shotgun (WGS) entry which is preliminary data.</text>
</comment>
<evidence type="ECO:0000313" key="2">
    <source>
        <dbReference type="EMBL" id="MCI2230405.1"/>
    </source>
</evidence>
<keyword evidence="3" id="KW-1185">Reference proteome</keyword>
<reference evidence="2" key="1">
    <citation type="submission" date="2022-02" db="EMBL/GenBank/DDBJ databases">
        <title>Polaribacter sp. MSW13, isolated from seawater.</title>
        <authorList>
            <person name="Kristyanto S."/>
            <person name="Jung J."/>
            <person name="Jeon C.O."/>
        </authorList>
    </citation>
    <scope>NUCLEOTIDE SEQUENCE</scope>
    <source>
        <strain evidence="2">MSW13</strain>
    </source>
</reference>
<organism evidence="2 3">
    <name type="scientific">Polaribacter marinus</name>
    <dbReference type="NCBI Taxonomy" id="2916838"/>
    <lineage>
        <taxon>Bacteria</taxon>
        <taxon>Pseudomonadati</taxon>
        <taxon>Bacteroidota</taxon>
        <taxon>Flavobacteriia</taxon>
        <taxon>Flavobacteriales</taxon>
        <taxon>Flavobacteriaceae</taxon>
    </lineage>
</organism>
<keyword evidence="1" id="KW-1133">Transmembrane helix</keyword>
<feature type="transmembrane region" description="Helical" evidence="1">
    <location>
        <begin position="132"/>
        <end position="152"/>
    </location>
</feature>